<organism evidence="12 13">
    <name type="scientific">Capsaspora owczarzaki (strain ATCC 30864)</name>
    <dbReference type="NCBI Taxonomy" id="595528"/>
    <lineage>
        <taxon>Eukaryota</taxon>
        <taxon>Filasterea</taxon>
        <taxon>Capsaspora</taxon>
    </lineage>
</organism>
<evidence type="ECO:0000313" key="13">
    <source>
        <dbReference type="Proteomes" id="UP000008743"/>
    </source>
</evidence>
<feature type="compositionally biased region" description="Polar residues" evidence="10">
    <location>
        <begin position="881"/>
        <end position="891"/>
    </location>
</feature>
<keyword evidence="3" id="KW-0813">Transport</keyword>
<keyword evidence="6" id="KW-0445">Lipid transport</keyword>
<evidence type="ECO:0000259" key="11">
    <source>
        <dbReference type="PROSITE" id="PS50003"/>
    </source>
</evidence>
<dbReference type="InterPro" id="IPR000648">
    <property type="entry name" value="Oxysterol-bd"/>
</dbReference>
<dbReference type="PROSITE" id="PS50003">
    <property type="entry name" value="PH_DOMAIN"/>
    <property type="match status" value="1"/>
</dbReference>
<feature type="compositionally biased region" description="Low complexity" evidence="10">
    <location>
        <begin position="21"/>
        <end position="80"/>
    </location>
</feature>
<dbReference type="SUPFAM" id="SSF50729">
    <property type="entry name" value="PH domain-like"/>
    <property type="match status" value="1"/>
</dbReference>
<dbReference type="Gene3D" id="2.40.160.120">
    <property type="match status" value="1"/>
</dbReference>
<dbReference type="GO" id="GO:0005829">
    <property type="term" value="C:cytosol"/>
    <property type="evidence" value="ECO:0007669"/>
    <property type="project" value="TreeGrafter"/>
</dbReference>
<dbReference type="GO" id="GO:0015485">
    <property type="term" value="F:cholesterol binding"/>
    <property type="evidence" value="ECO:0007669"/>
    <property type="project" value="TreeGrafter"/>
</dbReference>
<evidence type="ECO:0000256" key="5">
    <source>
        <dbReference type="ARBA" id="ARBA00022553"/>
    </source>
</evidence>
<accession>A0A0D2VPA9</accession>
<dbReference type="EMBL" id="KE346363">
    <property type="protein sequence ID" value="KJE92277.1"/>
    <property type="molecule type" value="Genomic_DNA"/>
</dbReference>
<keyword evidence="4" id="KW-0963">Cytoplasm</keyword>
<keyword evidence="9" id="KW-0175">Coiled coil</keyword>
<dbReference type="PANTHER" id="PTHR10972">
    <property type="entry name" value="OXYSTEROL-BINDING PROTEIN-RELATED"/>
    <property type="match status" value="1"/>
</dbReference>
<feature type="domain" description="PH" evidence="11">
    <location>
        <begin position="207"/>
        <end position="302"/>
    </location>
</feature>
<dbReference type="SMART" id="SM00233">
    <property type="entry name" value="PH"/>
    <property type="match status" value="1"/>
</dbReference>
<dbReference type="PhylomeDB" id="A0A0D2VPA9"/>
<evidence type="ECO:0000256" key="10">
    <source>
        <dbReference type="SAM" id="MobiDB-lite"/>
    </source>
</evidence>
<dbReference type="eggNOG" id="KOG1737">
    <property type="taxonomic scope" value="Eukaryota"/>
</dbReference>
<comment type="similarity">
    <text evidence="2 8">Belongs to the OSBP family.</text>
</comment>
<evidence type="ECO:0000256" key="1">
    <source>
        <dbReference type="ARBA" id="ARBA00004496"/>
    </source>
</evidence>
<dbReference type="Proteomes" id="UP000008743">
    <property type="component" value="Unassembled WGS sequence"/>
</dbReference>
<dbReference type="GO" id="GO:0120009">
    <property type="term" value="P:intermembrane lipid transfer"/>
    <property type="evidence" value="ECO:0007669"/>
    <property type="project" value="UniProtKB-ARBA"/>
</dbReference>
<name>A0A0D2VPA9_CAPO3</name>
<dbReference type="Gene3D" id="2.30.29.30">
    <property type="entry name" value="Pleckstrin-homology domain (PH domain)/Phosphotyrosine-binding domain (PTB)"/>
    <property type="match status" value="1"/>
</dbReference>
<feature type="coiled-coil region" evidence="9">
    <location>
        <begin position="611"/>
        <end position="654"/>
    </location>
</feature>
<gene>
    <name evidence="12" type="ORF">CAOG_003279</name>
</gene>
<keyword evidence="5" id="KW-0597">Phosphoprotein</keyword>
<evidence type="ECO:0000256" key="3">
    <source>
        <dbReference type="ARBA" id="ARBA00022448"/>
    </source>
</evidence>
<feature type="compositionally biased region" description="Low complexity" evidence="10">
    <location>
        <begin position="697"/>
        <end position="717"/>
    </location>
</feature>
<feature type="compositionally biased region" description="Basic and acidic residues" evidence="10">
    <location>
        <begin position="388"/>
        <end position="398"/>
    </location>
</feature>
<comment type="subcellular location">
    <subcellularLocation>
        <location evidence="1">Cytoplasm</location>
    </subcellularLocation>
</comment>
<protein>
    <submittedName>
        <fullName evidence="12">Oxysterol-binding protein</fullName>
    </submittedName>
</protein>
<evidence type="ECO:0000256" key="4">
    <source>
        <dbReference type="ARBA" id="ARBA00022490"/>
    </source>
</evidence>
<feature type="compositionally biased region" description="Low complexity" evidence="10">
    <location>
        <begin position="173"/>
        <end position="183"/>
    </location>
</feature>
<keyword evidence="7" id="KW-0446">Lipid-binding</keyword>
<keyword evidence="13" id="KW-1185">Reference proteome</keyword>
<dbReference type="PROSITE" id="PS01013">
    <property type="entry name" value="OSBP"/>
    <property type="match status" value="1"/>
</dbReference>
<feature type="region of interest" description="Disordered" evidence="10">
    <location>
        <begin position="1"/>
        <end position="80"/>
    </location>
</feature>
<dbReference type="InterPro" id="IPR018494">
    <property type="entry name" value="Oxysterol-bd_CS"/>
</dbReference>
<dbReference type="SUPFAM" id="SSF144000">
    <property type="entry name" value="Oxysterol-binding protein-like"/>
    <property type="match status" value="1"/>
</dbReference>
<feature type="compositionally biased region" description="Acidic residues" evidence="10">
    <location>
        <begin position="786"/>
        <end position="796"/>
    </location>
</feature>
<sequence>MSDNAGSVVPVHIHSSTSNPTSAGNGSVGTSASTATTAATMAGSASASPTGSRAAADLASSPTAASASPSTSTAAAAAAAGSAGLGVSHSAIPQAMQHANAGASAAGSSPATTVTAVTVPGTAPGSSSAVLATGNQANASSSLGHSNVNVGASGSAAGNASATSSNLHSAVSAATTTTPGGPAIQSKTVSFKTQPPQVPTPPSEPRPDPHAGVMWKKRRWPQIGWHKRFFVLDEGVLTYSRSLSDIQRGKTNGAVDVVNAAISVLASKHCFDIDAENSIIHIQAFTGHDFARWLAALKLHKTYYASHANRDRRALHQTPNVTIGGHSSGAAAGPTFALDGVTTSHSSTDGGDLRLNLAEDADITRIRDKIGTLTSILEWLTAQVTEPDAHATHHHGEDSDSGSNDPDAHHLPHAHGVAATTTTTPATADAAAAAAAAAATAHHSATPTGGAGPAPVLRSRSSDHIVVPVSEYAHSAPSSPALNMHAHPSSSSSLYPFRLGRAKSITSFRRNKDKDDMRDGKEPKEPKEPKKSRKERKLESKLKQQQRLMNPSVSSPSISSPMSGISTPIANPVVSAPPTIGLPPGEQLSAFLLNAAALLDSLTTATDDVANEQLKSHIELQRLQLEKAQAVSEMNAMRATLTEFATENANLQARLRLIHEQATLGISASPSSDPAVALEERLEKHRRAQGLVVGVPSSGSSSLLAASMGSRSRSTSSHNMDLDPSSATAGGPRHAGLLGAPLVRRGSIASHTSDRFFDAPEVLIVSSDEDDEDDVVHDSDEGSFGSDEEDDDDLDADANPAGGSSGARLVKTDSLNSISRAGRRFERFQDLEVVDADLSLVSSVSSPAKRFTRGTLSKTHSEDRPSIAPKGGPSTLHASIMGSSASSLPSDEGTVVSQAKITFPYAVTTPYRVRLPVPQPQGDVSLWSVLKKNIGKDLSRVSLPVTLNEPLSALQRLCEQMEYAELLDRAAALDDPVDRMLHVAAFAVSGYAPSLSRSGKKPFNPPFNPVLGETFELVRADKGYRFMAEQVSHHPPVSACYAESDNYQFWQAASIKNKFWGKSMEIFPHGVLHVSIPARNDHYTWKKVTTCVHNIVSGQKWSDHYGEMVISNAAHDLECRLNFVKSGYFGSPTREVIGKVVQVSSGRVLAELQGCWHQSLYAHKGGANTANGKQPQQGTCIWSVHPLPPNNDQYYGFTTFALTLNESREGEHYPETDTRLRPDQRMLEQGDVDLAEKEKQRIENLHRDMRKQREKTGDHWSPRFFMNDHALDHDHEHKGDTDEDFEWKYNGKYWDTRTTASPKLW</sequence>
<dbReference type="PANTHER" id="PTHR10972:SF203">
    <property type="entry name" value="OXYSTEROL-BINDING PROTEIN HOMOLOG 3"/>
    <property type="match status" value="1"/>
</dbReference>
<dbReference type="InParanoid" id="A0A0D2VPA9"/>
<reference evidence="13" key="1">
    <citation type="submission" date="2011-02" db="EMBL/GenBank/DDBJ databases">
        <title>The Genome Sequence of Capsaspora owczarzaki ATCC 30864.</title>
        <authorList>
            <person name="Russ C."/>
            <person name="Cuomo C."/>
            <person name="Burger G."/>
            <person name="Gray M.W."/>
            <person name="Holland P.W.H."/>
            <person name="King N."/>
            <person name="Lang F.B.F."/>
            <person name="Roger A.J."/>
            <person name="Ruiz-Trillo I."/>
            <person name="Young S.K."/>
            <person name="Zeng Q."/>
            <person name="Gargeya S."/>
            <person name="Alvarado L."/>
            <person name="Berlin A."/>
            <person name="Chapman S.B."/>
            <person name="Chen Z."/>
            <person name="Freedman E."/>
            <person name="Gellesch M."/>
            <person name="Goldberg J."/>
            <person name="Griggs A."/>
            <person name="Gujja S."/>
            <person name="Heilman E."/>
            <person name="Heiman D."/>
            <person name="Howarth C."/>
            <person name="Mehta T."/>
            <person name="Neiman D."/>
            <person name="Pearson M."/>
            <person name="Roberts A."/>
            <person name="Saif S."/>
            <person name="Shea T."/>
            <person name="Shenoy N."/>
            <person name="Sisk P."/>
            <person name="Stolte C."/>
            <person name="Sykes S."/>
            <person name="White J."/>
            <person name="Yandava C."/>
            <person name="Haas B."/>
            <person name="Nusbaum C."/>
            <person name="Birren B."/>
        </authorList>
    </citation>
    <scope>NUCLEOTIDE SEQUENCE</scope>
    <source>
        <strain evidence="13">ATCC 30864</strain>
    </source>
</reference>
<feature type="compositionally biased region" description="Basic and acidic residues" evidence="10">
    <location>
        <begin position="510"/>
        <end position="529"/>
    </location>
</feature>
<dbReference type="GO" id="GO:0005886">
    <property type="term" value="C:plasma membrane"/>
    <property type="evidence" value="ECO:0007669"/>
    <property type="project" value="TreeGrafter"/>
</dbReference>
<feature type="compositionally biased region" description="Polar residues" evidence="10">
    <location>
        <begin position="185"/>
        <end position="194"/>
    </location>
</feature>
<evidence type="ECO:0000256" key="6">
    <source>
        <dbReference type="ARBA" id="ARBA00023055"/>
    </source>
</evidence>
<feature type="region of interest" description="Disordered" evidence="10">
    <location>
        <begin position="851"/>
        <end position="891"/>
    </location>
</feature>
<dbReference type="InterPro" id="IPR011993">
    <property type="entry name" value="PH-like_dom_sf"/>
</dbReference>
<dbReference type="Pfam" id="PF15409">
    <property type="entry name" value="PH_8"/>
    <property type="match status" value="1"/>
</dbReference>
<feature type="compositionally biased region" description="Low complexity" evidence="10">
    <location>
        <begin position="543"/>
        <end position="564"/>
    </location>
</feature>
<evidence type="ECO:0000256" key="7">
    <source>
        <dbReference type="ARBA" id="ARBA00023121"/>
    </source>
</evidence>
<dbReference type="InterPro" id="IPR041680">
    <property type="entry name" value="PH_8"/>
</dbReference>
<proteinExistence type="inferred from homology"/>
<dbReference type="InterPro" id="IPR037239">
    <property type="entry name" value="OSBP_sf"/>
</dbReference>
<feature type="region of interest" description="Disordered" evidence="10">
    <location>
        <begin position="171"/>
        <end position="211"/>
    </location>
</feature>
<dbReference type="Pfam" id="PF01237">
    <property type="entry name" value="Oxysterol_BP"/>
    <property type="match status" value="1"/>
</dbReference>
<dbReference type="Gene3D" id="3.30.70.3490">
    <property type="match status" value="1"/>
</dbReference>
<dbReference type="OrthoDB" id="6417822at2759"/>
<dbReference type="InterPro" id="IPR001849">
    <property type="entry name" value="PH_domain"/>
</dbReference>
<feature type="region of interest" description="Disordered" evidence="10">
    <location>
        <begin position="691"/>
        <end position="734"/>
    </location>
</feature>
<dbReference type="GO" id="GO:0097038">
    <property type="term" value="C:perinuclear endoplasmic reticulum"/>
    <property type="evidence" value="ECO:0007669"/>
    <property type="project" value="TreeGrafter"/>
</dbReference>
<dbReference type="STRING" id="595528.A0A0D2VPA9"/>
<evidence type="ECO:0000313" key="12">
    <source>
        <dbReference type="EMBL" id="KJE92277.1"/>
    </source>
</evidence>
<feature type="region of interest" description="Disordered" evidence="10">
    <location>
        <begin position="388"/>
        <end position="412"/>
    </location>
</feature>
<feature type="region of interest" description="Disordered" evidence="10">
    <location>
        <begin position="475"/>
        <end position="564"/>
    </location>
</feature>
<evidence type="ECO:0000256" key="8">
    <source>
        <dbReference type="RuleBase" id="RU003844"/>
    </source>
</evidence>
<feature type="region of interest" description="Disordered" evidence="10">
    <location>
        <begin position="767"/>
        <end position="809"/>
    </location>
</feature>
<evidence type="ECO:0000256" key="2">
    <source>
        <dbReference type="ARBA" id="ARBA00008842"/>
    </source>
</evidence>
<dbReference type="FunFam" id="2.40.160.120:FF:000001">
    <property type="entry name" value="Oxysterol-binding protein"/>
    <property type="match status" value="1"/>
</dbReference>
<evidence type="ECO:0000256" key="9">
    <source>
        <dbReference type="SAM" id="Coils"/>
    </source>
</evidence>